<dbReference type="Pfam" id="PF00787">
    <property type="entry name" value="PX"/>
    <property type="match status" value="1"/>
</dbReference>
<evidence type="ECO:0000256" key="10">
    <source>
        <dbReference type="SAM" id="MobiDB-lite"/>
    </source>
</evidence>
<feature type="region of interest" description="Disordered" evidence="10">
    <location>
        <begin position="76"/>
        <end position="103"/>
    </location>
</feature>
<feature type="region of interest" description="Disordered" evidence="10">
    <location>
        <begin position="1"/>
        <end position="43"/>
    </location>
</feature>
<protein>
    <recommendedName>
        <fullName evidence="8">Endosomal/vacuolar adapter protein YPT35</fullName>
    </recommendedName>
    <alternativeName>
        <fullName evidence="9">PX domain-containing protein YPT35</fullName>
    </alternativeName>
</protein>
<evidence type="ECO:0000256" key="2">
    <source>
        <dbReference type="ARBA" id="ARBA00004177"/>
    </source>
</evidence>
<evidence type="ECO:0000313" key="12">
    <source>
        <dbReference type="EMBL" id="PAV20260.1"/>
    </source>
</evidence>
<keyword evidence="4" id="KW-0926">Vacuole</keyword>
<dbReference type="SUPFAM" id="SSF64268">
    <property type="entry name" value="PX domain"/>
    <property type="match status" value="1"/>
</dbReference>
<comment type="similarity">
    <text evidence="3">Belongs to the YPT35 family.</text>
</comment>
<dbReference type="SMART" id="SM00312">
    <property type="entry name" value="PX"/>
    <property type="match status" value="1"/>
</dbReference>
<evidence type="ECO:0000256" key="4">
    <source>
        <dbReference type="ARBA" id="ARBA00022554"/>
    </source>
</evidence>
<evidence type="ECO:0000256" key="8">
    <source>
        <dbReference type="ARBA" id="ARBA00033774"/>
    </source>
</evidence>
<comment type="subcellular location">
    <subcellularLocation>
        <location evidence="2">Endosome</location>
    </subcellularLocation>
    <subcellularLocation>
        <location evidence="1">Vacuole membrane</location>
        <topology evidence="1">Peripheral membrane protein</topology>
    </subcellularLocation>
</comment>
<name>A0A286UKZ6_9AGAM</name>
<keyword evidence="13" id="KW-1185">Reference proteome</keyword>
<evidence type="ECO:0000256" key="6">
    <source>
        <dbReference type="ARBA" id="ARBA00023136"/>
    </source>
</evidence>
<dbReference type="InParanoid" id="A0A286UKZ6"/>
<dbReference type="PANTHER" id="PTHR10555">
    <property type="entry name" value="SORTING NEXIN"/>
    <property type="match status" value="1"/>
</dbReference>
<evidence type="ECO:0000256" key="1">
    <source>
        <dbReference type="ARBA" id="ARBA00004148"/>
    </source>
</evidence>
<dbReference type="Proteomes" id="UP000217199">
    <property type="component" value="Unassembled WGS sequence"/>
</dbReference>
<feature type="compositionally biased region" description="Polar residues" evidence="10">
    <location>
        <begin position="28"/>
        <end position="41"/>
    </location>
</feature>
<dbReference type="InterPro" id="IPR037917">
    <property type="entry name" value="Ypt35_PX"/>
</dbReference>
<dbReference type="EMBL" id="NBII01000004">
    <property type="protein sequence ID" value="PAV20260.1"/>
    <property type="molecule type" value="Genomic_DNA"/>
</dbReference>
<dbReference type="GO" id="GO:0010008">
    <property type="term" value="C:endosome membrane"/>
    <property type="evidence" value="ECO:0007669"/>
    <property type="project" value="UniProtKB-SubCell"/>
</dbReference>
<keyword evidence="6" id="KW-0472">Membrane</keyword>
<evidence type="ECO:0000256" key="3">
    <source>
        <dbReference type="ARBA" id="ARBA00007426"/>
    </source>
</evidence>
<dbReference type="STRING" id="2282107.A0A286UKZ6"/>
<feature type="compositionally biased region" description="Polar residues" evidence="10">
    <location>
        <begin position="89"/>
        <end position="103"/>
    </location>
</feature>
<accession>A0A286UKZ6</accession>
<dbReference type="InterPro" id="IPR001683">
    <property type="entry name" value="PX_dom"/>
</dbReference>
<evidence type="ECO:0000313" key="13">
    <source>
        <dbReference type="Proteomes" id="UP000217199"/>
    </source>
</evidence>
<dbReference type="GO" id="GO:0032266">
    <property type="term" value="F:phosphatidylinositol-3-phosphate binding"/>
    <property type="evidence" value="ECO:0007669"/>
    <property type="project" value="InterPro"/>
</dbReference>
<evidence type="ECO:0000256" key="5">
    <source>
        <dbReference type="ARBA" id="ARBA00022753"/>
    </source>
</evidence>
<dbReference type="PROSITE" id="PS50195">
    <property type="entry name" value="PX"/>
    <property type="match status" value="1"/>
</dbReference>
<sequence length="239" mass="26443">MVLSVFETTQSGPSSSSSQTLDSKYSENKNQSYNGSQPSSSILEIIRDDEDKIDVVEEDLIYRAFDLDSSDVDSVELSNRNSRKKKSTRSLSGAQSHTRSDSYTPSILSNDIWVGESGDAEKDSSFSRGVKIVGWTSVGDKHSGAYVVYDCALLTTAGTTIHVHKRYSAFVALHSALMRTVPTDIRRHIPPLPPRTPLARYRAHFLEKRRKALQTWLGDILLHPELGGTDAVIQWVTAG</sequence>
<comment type="function">
    <text evidence="7">Recruits the lipid transfer protein VPS13 to endosomal and vacuolar membranes.</text>
</comment>
<evidence type="ECO:0000256" key="9">
    <source>
        <dbReference type="ARBA" id="ARBA00033785"/>
    </source>
</evidence>
<dbReference type="CDD" id="cd07280">
    <property type="entry name" value="PX_YPT35"/>
    <property type="match status" value="1"/>
</dbReference>
<proteinExistence type="inferred from homology"/>
<evidence type="ECO:0000256" key="7">
    <source>
        <dbReference type="ARBA" id="ARBA00033728"/>
    </source>
</evidence>
<dbReference type="Gene3D" id="3.30.1520.10">
    <property type="entry name" value="Phox-like domain"/>
    <property type="match status" value="1"/>
</dbReference>
<organism evidence="12 13">
    <name type="scientific">Pyrrhoderma noxium</name>
    <dbReference type="NCBI Taxonomy" id="2282107"/>
    <lineage>
        <taxon>Eukaryota</taxon>
        <taxon>Fungi</taxon>
        <taxon>Dikarya</taxon>
        <taxon>Basidiomycota</taxon>
        <taxon>Agaricomycotina</taxon>
        <taxon>Agaricomycetes</taxon>
        <taxon>Hymenochaetales</taxon>
        <taxon>Hymenochaetaceae</taxon>
        <taxon>Pyrrhoderma</taxon>
    </lineage>
</organism>
<feature type="domain" description="PX" evidence="11">
    <location>
        <begin position="127"/>
        <end position="239"/>
    </location>
</feature>
<evidence type="ECO:0000259" key="11">
    <source>
        <dbReference type="PROSITE" id="PS50195"/>
    </source>
</evidence>
<dbReference type="InterPro" id="IPR036871">
    <property type="entry name" value="PX_dom_sf"/>
</dbReference>
<dbReference type="OrthoDB" id="10254720at2759"/>
<gene>
    <name evidence="12" type="ORF">PNOK_0519400</name>
</gene>
<dbReference type="GO" id="GO:0005774">
    <property type="term" value="C:vacuolar membrane"/>
    <property type="evidence" value="ECO:0007669"/>
    <property type="project" value="UniProtKB-SubCell"/>
</dbReference>
<dbReference type="AlphaFoldDB" id="A0A286UKZ6"/>
<feature type="compositionally biased region" description="Low complexity" evidence="10">
    <location>
        <begin position="11"/>
        <end position="23"/>
    </location>
</feature>
<reference evidence="12 13" key="1">
    <citation type="journal article" date="2017" name="Mol. Ecol.">
        <title>Comparative and population genomic landscape of Phellinus noxius: A hypervariable fungus causing root rot in trees.</title>
        <authorList>
            <person name="Chung C.L."/>
            <person name="Lee T.J."/>
            <person name="Akiba M."/>
            <person name="Lee H.H."/>
            <person name="Kuo T.H."/>
            <person name="Liu D."/>
            <person name="Ke H.M."/>
            <person name="Yokoi T."/>
            <person name="Roa M.B."/>
            <person name="Lu M.J."/>
            <person name="Chang Y.Y."/>
            <person name="Ann P.J."/>
            <person name="Tsai J.N."/>
            <person name="Chen C.Y."/>
            <person name="Tzean S.S."/>
            <person name="Ota Y."/>
            <person name="Hattori T."/>
            <person name="Sahashi N."/>
            <person name="Liou R.F."/>
            <person name="Kikuchi T."/>
            <person name="Tsai I.J."/>
        </authorList>
    </citation>
    <scope>NUCLEOTIDE SEQUENCE [LARGE SCALE GENOMIC DNA]</scope>
    <source>
        <strain evidence="12 13">FFPRI411160</strain>
    </source>
</reference>
<keyword evidence="5" id="KW-0967">Endosome</keyword>
<comment type="caution">
    <text evidence="12">The sequence shown here is derived from an EMBL/GenBank/DDBJ whole genome shotgun (WGS) entry which is preliminary data.</text>
</comment>
<dbReference type="PANTHER" id="PTHR10555:SF170">
    <property type="entry name" value="FI18122P1"/>
    <property type="match status" value="1"/>
</dbReference>
<feature type="compositionally biased region" description="Polar residues" evidence="10">
    <location>
        <begin position="1"/>
        <end position="10"/>
    </location>
</feature>